<dbReference type="Proteomes" id="UP000788262">
    <property type="component" value="Unassembled WGS sequence"/>
</dbReference>
<dbReference type="RefSeq" id="WP_205387105.1">
    <property type="nucleotide sequence ID" value="NZ_JAFFZS010000054.1"/>
</dbReference>
<evidence type="ECO:0000313" key="2">
    <source>
        <dbReference type="EMBL" id="MBN0048986.1"/>
    </source>
</evidence>
<keyword evidence="3" id="KW-1185">Reference proteome</keyword>
<dbReference type="Pfam" id="PF04326">
    <property type="entry name" value="SLFN_AlbA_2"/>
    <property type="match status" value="1"/>
</dbReference>
<accession>A0ABS2W0Q5</accession>
<dbReference type="InterPro" id="IPR007421">
    <property type="entry name" value="Schlafen_AlbA_2_dom"/>
</dbReference>
<dbReference type="Gene3D" id="3.30.950.30">
    <property type="entry name" value="Schlafen, AAA domain"/>
    <property type="match status" value="1"/>
</dbReference>
<proteinExistence type="predicted"/>
<reference evidence="2 3" key="1">
    <citation type="submission" date="2021-02" db="EMBL/GenBank/DDBJ databases">
        <title>Whole genome sequencing of Streptomyces actuosus VRA1.</title>
        <authorList>
            <person name="Sen G."/>
            <person name="Sen A."/>
        </authorList>
    </citation>
    <scope>NUCLEOTIDE SEQUENCE [LARGE SCALE GENOMIC DNA]</scope>
    <source>
        <strain evidence="2 3">VRA1</strain>
    </source>
</reference>
<evidence type="ECO:0000259" key="1">
    <source>
        <dbReference type="Pfam" id="PF04326"/>
    </source>
</evidence>
<dbReference type="GO" id="GO:0005524">
    <property type="term" value="F:ATP binding"/>
    <property type="evidence" value="ECO:0007669"/>
    <property type="project" value="UniProtKB-KW"/>
</dbReference>
<keyword evidence="2" id="KW-0067">ATP-binding</keyword>
<evidence type="ECO:0000313" key="3">
    <source>
        <dbReference type="Proteomes" id="UP000788262"/>
    </source>
</evidence>
<organism evidence="2 3">
    <name type="scientific">Streptomyces actuosus</name>
    <dbReference type="NCBI Taxonomy" id="1885"/>
    <lineage>
        <taxon>Bacteria</taxon>
        <taxon>Bacillati</taxon>
        <taxon>Actinomycetota</taxon>
        <taxon>Actinomycetes</taxon>
        <taxon>Kitasatosporales</taxon>
        <taxon>Streptomycetaceae</taxon>
        <taxon>Streptomyces</taxon>
    </lineage>
</organism>
<keyword evidence="2" id="KW-0547">Nucleotide-binding</keyword>
<gene>
    <name evidence="2" type="ORF">JS756_33870</name>
</gene>
<name>A0ABS2W0Q5_STRAS</name>
<protein>
    <submittedName>
        <fullName evidence="2">ATP-binding protein</fullName>
    </submittedName>
</protein>
<comment type="caution">
    <text evidence="2">The sequence shown here is derived from an EMBL/GenBank/DDBJ whole genome shotgun (WGS) entry which is preliminary data.</text>
</comment>
<feature type="domain" description="Schlafen AlbA-2" evidence="1">
    <location>
        <begin position="35"/>
        <end position="149"/>
    </location>
</feature>
<sequence>MLMTMPNLAHPLFSAPVELINSEMVRGFLALELEESFTLDYKRNVDAVSDTVAAMANSYGGIVLIGVDAHPKDKNLPGELVGVKAIDKDRLVSKMATTFDPPGWTPDVIPVTVDDRLLLVVRIDPDSVPRPLFHQGVVRVRLDGRNIPADRRLVYALFQQAADPVLAYTGDPRFLPDHRSATRFQRAAAPPDLVIRAAVSRPLRRDAARLRLHGTTVDALMRSLSAPSLTGAYELPERLHALVQRVGSHQDQQPWTIDPEHGNGRHVRLAAGHLVPGPHQAGIRLECSATLPNGGSSLDLLFDLLLWTGGKKIANDLWVQACYEAVRALIRHALPTLTLELLGTASIPAPPIELHIASGVQGDPWLENTLSTDLLGEPTGAGRLRGGSEHLNEELVAAGELPNAVTQALRNMALDWRYLHPNFPVLHD</sequence>
<dbReference type="EMBL" id="JAFFZS010000054">
    <property type="protein sequence ID" value="MBN0048986.1"/>
    <property type="molecule type" value="Genomic_DNA"/>
</dbReference>
<dbReference type="InterPro" id="IPR038461">
    <property type="entry name" value="Schlafen_AlbA_2_dom_sf"/>
</dbReference>